<name>A0ABR2K4F2_9EUKA</name>
<organism evidence="5 6">
    <name type="scientific">Tritrichomonas musculus</name>
    <dbReference type="NCBI Taxonomy" id="1915356"/>
    <lineage>
        <taxon>Eukaryota</taxon>
        <taxon>Metamonada</taxon>
        <taxon>Parabasalia</taxon>
        <taxon>Tritrichomonadida</taxon>
        <taxon>Tritrichomonadidae</taxon>
        <taxon>Tritrichomonas</taxon>
    </lineage>
</organism>
<evidence type="ECO:0000313" key="5">
    <source>
        <dbReference type="EMBL" id="KAK8885985.1"/>
    </source>
</evidence>
<dbReference type="Proteomes" id="UP001470230">
    <property type="component" value="Unassembled WGS sequence"/>
</dbReference>
<sequence length="473" mass="53920">MSSESLMSNLQNTDMENQEKGYENLEVNQSSKLRKIIIILSVIAGITTCATTIVICYIFFYKQKDAGYEFVYINDIHLDPLYVSDSSPSSGFCRQSAGTGINHPFGQYGCDSPVSTFLSMIKFLPKASSNPKFVLYGGDGPAHSLNYNMNQVSELISWIVQNISSVYPNIPILFSLGNNEYVPNYGNNNFSGDAQNFESLSTVLASFMNEDQQSTFKKGGYYYHDFPEMKLRLIIVNSIIYNTEREIKEDPYDQFEWIRTVSSDAKNKGYHIGASIHIPPGVSYNSGSSKLNQGWREEYMKKFDQIVKEFDIQFILSAHSHYDMIMPLYMPNGVSNAFSLSAPAISTQHKNNPAFRVMKISNGKLKDYVQYYADIMMNPQDELNWQIEYKFSEAYSTSNIGKDELKNVVNWIRTTGEGRWRYMEKICSFASDNGKFYYCVLTCTTDQEIKKCLGPLNSVDQDLSRYFPYGGER</sequence>
<keyword evidence="3" id="KW-0472">Membrane</keyword>
<dbReference type="PANTHER" id="PTHR10340:SF57">
    <property type="entry name" value="METALLOPHOS DOMAIN-CONTAINING PROTEIN"/>
    <property type="match status" value="1"/>
</dbReference>
<evidence type="ECO:0000256" key="3">
    <source>
        <dbReference type="SAM" id="Phobius"/>
    </source>
</evidence>
<reference evidence="5 6" key="1">
    <citation type="submission" date="2024-04" db="EMBL/GenBank/DDBJ databases">
        <title>Tritrichomonas musculus Genome.</title>
        <authorList>
            <person name="Alves-Ferreira E."/>
            <person name="Grigg M."/>
            <person name="Lorenzi H."/>
            <person name="Galac M."/>
        </authorList>
    </citation>
    <scope>NUCLEOTIDE SEQUENCE [LARGE SCALE GENOMIC DNA]</scope>
    <source>
        <strain evidence="5 6">EAF2021</strain>
    </source>
</reference>
<feature type="transmembrane region" description="Helical" evidence="3">
    <location>
        <begin position="36"/>
        <end position="60"/>
    </location>
</feature>
<dbReference type="InterPro" id="IPR041805">
    <property type="entry name" value="ASMase/PPN1_MPP"/>
</dbReference>
<keyword evidence="3" id="KW-1133">Transmembrane helix</keyword>
<gene>
    <name evidence="5" type="ORF">M9Y10_041444</name>
</gene>
<dbReference type="InterPro" id="IPR029052">
    <property type="entry name" value="Metallo-depent_PP-like"/>
</dbReference>
<dbReference type="Pfam" id="PF00149">
    <property type="entry name" value="Metallophos"/>
    <property type="match status" value="1"/>
</dbReference>
<proteinExistence type="predicted"/>
<protein>
    <recommendedName>
        <fullName evidence="4">Calcineurin-like phosphoesterase domain-containing protein</fullName>
    </recommendedName>
</protein>
<dbReference type="EMBL" id="JAPFFF010000007">
    <property type="protein sequence ID" value="KAK8885985.1"/>
    <property type="molecule type" value="Genomic_DNA"/>
</dbReference>
<keyword evidence="3" id="KW-0812">Transmembrane</keyword>
<evidence type="ECO:0000313" key="6">
    <source>
        <dbReference type="Proteomes" id="UP001470230"/>
    </source>
</evidence>
<feature type="domain" description="Calcineurin-like phosphoesterase" evidence="4">
    <location>
        <begin position="70"/>
        <end position="322"/>
    </location>
</feature>
<dbReference type="CDD" id="cd00842">
    <property type="entry name" value="MPP_ASMase"/>
    <property type="match status" value="1"/>
</dbReference>
<evidence type="ECO:0000259" key="4">
    <source>
        <dbReference type="Pfam" id="PF00149"/>
    </source>
</evidence>
<keyword evidence="1" id="KW-0378">Hydrolase</keyword>
<keyword evidence="2" id="KW-0325">Glycoprotein</keyword>
<accession>A0ABR2K4F2</accession>
<comment type="caution">
    <text evidence="5">The sequence shown here is derived from an EMBL/GenBank/DDBJ whole genome shotgun (WGS) entry which is preliminary data.</text>
</comment>
<dbReference type="PANTHER" id="PTHR10340">
    <property type="entry name" value="SPHINGOMYELIN PHOSPHODIESTERASE"/>
    <property type="match status" value="1"/>
</dbReference>
<dbReference type="SUPFAM" id="SSF56300">
    <property type="entry name" value="Metallo-dependent phosphatases"/>
    <property type="match status" value="1"/>
</dbReference>
<keyword evidence="6" id="KW-1185">Reference proteome</keyword>
<evidence type="ECO:0000256" key="2">
    <source>
        <dbReference type="ARBA" id="ARBA00023180"/>
    </source>
</evidence>
<evidence type="ECO:0000256" key="1">
    <source>
        <dbReference type="ARBA" id="ARBA00022801"/>
    </source>
</evidence>
<dbReference type="Gene3D" id="3.60.21.10">
    <property type="match status" value="1"/>
</dbReference>
<dbReference type="InterPro" id="IPR004843">
    <property type="entry name" value="Calcineurin-like_PHP"/>
</dbReference>